<dbReference type="Pfam" id="PF00328">
    <property type="entry name" value="His_Phos_2"/>
    <property type="match status" value="1"/>
</dbReference>
<keyword evidence="2" id="KW-0067">ATP-binding</keyword>
<evidence type="ECO:0000256" key="2">
    <source>
        <dbReference type="PROSITE-ProRule" id="PRU00781"/>
    </source>
</evidence>
<dbReference type="GO" id="GO:0009277">
    <property type="term" value="C:fungal-type cell wall"/>
    <property type="evidence" value="ECO:0007669"/>
    <property type="project" value="TreeGrafter"/>
</dbReference>
<dbReference type="GO" id="GO:0003993">
    <property type="term" value="F:acid phosphatase activity"/>
    <property type="evidence" value="ECO:0007669"/>
    <property type="project" value="TreeGrafter"/>
</dbReference>
<evidence type="ECO:0000259" key="3">
    <source>
        <dbReference type="PROSITE" id="PS51455"/>
    </source>
</evidence>
<dbReference type="EMBL" id="NAJN01002622">
    <property type="protein sequence ID" value="TKA50438.1"/>
    <property type="molecule type" value="Genomic_DNA"/>
</dbReference>
<dbReference type="PANTHER" id="PTHR20963">
    <property type="entry name" value="MULTIPLE INOSITOL POLYPHOSPHATE PHOSPHATASE-RELATED"/>
    <property type="match status" value="1"/>
</dbReference>
<dbReference type="CDD" id="cd07061">
    <property type="entry name" value="HP_HAP_like"/>
    <property type="match status" value="1"/>
</dbReference>
<keyword evidence="1" id="KW-0378">Hydrolase</keyword>
<dbReference type="InterPro" id="IPR027484">
    <property type="entry name" value="PInositol-4-P-5-kinase_N"/>
</dbReference>
<dbReference type="InterPro" id="IPR029033">
    <property type="entry name" value="His_PPase_superfam"/>
</dbReference>
<organism evidence="4 5">
    <name type="scientific">Cryomyces minteri</name>
    <dbReference type="NCBI Taxonomy" id="331657"/>
    <lineage>
        <taxon>Eukaryota</taxon>
        <taxon>Fungi</taxon>
        <taxon>Dikarya</taxon>
        <taxon>Ascomycota</taxon>
        <taxon>Pezizomycotina</taxon>
        <taxon>Dothideomycetes</taxon>
        <taxon>Dothideomycetes incertae sedis</taxon>
        <taxon>Cryomyces</taxon>
    </lineage>
</organism>
<dbReference type="OrthoDB" id="6509975at2759"/>
<dbReference type="Proteomes" id="UP000308768">
    <property type="component" value="Unassembled WGS sequence"/>
</dbReference>
<sequence length="569" mass="65017">LRIDVWGIDEDEYKESFRKSGKRCRLNPIGDLGYSGSTFFTTPNSKFLIKSVPRRFEYSFFRDDMLQPYYEHMRSHPSSLLVRITDFLYTPYHTLGGWLGLAPTHHIIMENILFGKERDSRSKEWETYDLKPSSYFFPERDIMNGALSSAATKERLIDEFNDKVRITSEEYSDRPGVRMLELVKRIQDANISLKGDLEFVNRWNYFTFDPQAHFEQLTTTGPFAGTLEAFTTGVKLRTRYEHLLPSSHSFNKTNLWASDSNRVIETARYFAAGLFGLDWQKTAHLHIIPETADHGADTLTPGDTCLNYADNVDPYGHDYGARMLMEYRSTYLPAISDRLLKQNPDMRFTDSEVYSMQEMCGFETTVRGSSQWCDVFTKEEWLAFEYARDVIHYYRAGPGNPYGAVMGWLWLNATANLLAEGPKSGPLFFSFVHDGDIIPLLAALALFPTPHPLPTTHIAPNRTYLTSQLTPMGGRIIFERLTCPAEVTCWSNAPLYPNHVYCEEPRDDVFVRVSVNDGIVAIPGTRKRLSSATTSVLLRSRDWSRPGPARARGTDPTLQSRVLERGRGK</sequence>
<keyword evidence="2" id="KW-0808">Transferase</keyword>
<feature type="non-terminal residue" evidence="4">
    <location>
        <position position="1"/>
    </location>
</feature>
<keyword evidence="2" id="KW-0547">Nucleotide-binding</keyword>
<accession>A0A4U0VMA4</accession>
<dbReference type="Gene3D" id="3.40.50.1240">
    <property type="entry name" value="Phosphoglycerate mutase-like"/>
    <property type="match status" value="1"/>
</dbReference>
<dbReference type="GO" id="GO:0005524">
    <property type="term" value="F:ATP binding"/>
    <property type="evidence" value="ECO:0007669"/>
    <property type="project" value="UniProtKB-UniRule"/>
</dbReference>
<dbReference type="Pfam" id="PF01504">
    <property type="entry name" value="PIP5K"/>
    <property type="match status" value="1"/>
</dbReference>
<dbReference type="PANTHER" id="PTHR20963:SF18">
    <property type="entry name" value="ACID PHOSPHATASE PHO11-RELATED"/>
    <property type="match status" value="1"/>
</dbReference>
<gene>
    <name evidence="4" type="ORF">B0A49_11160</name>
</gene>
<keyword evidence="5" id="KW-1185">Reference proteome</keyword>
<evidence type="ECO:0000313" key="5">
    <source>
        <dbReference type="Proteomes" id="UP000308768"/>
    </source>
</evidence>
<proteinExistence type="predicted"/>
<feature type="domain" description="PIPK" evidence="3">
    <location>
        <begin position="1"/>
        <end position="271"/>
    </location>
</feature>
<dbReference type="GO" id="GO:0046488">
    <property type="term" value="P:phosphatidylinositol metabolic process"/>
    <property type="evidence" value="ECO:0007669"/>
    <property type="project" value="UniProtKB-UniRule"/>
</dbReference>
<name>A0A4U0VMA4_9PEZI</name>
<dbReference type="STRING" id="331657.A0A4U0VMA4"/>
<evidence type="ECO:0000313" key="4">
    <source>
        <dbReference type="EMBL" id="TKA50438.1"/>
    </source>
</evidence>
<dbReference type="InterPro" id="IPR002498">
    <property type="entry name" value="PInositol-4-P-4/5-kinase_core"/>
</dbReference>
<dbReference type="Gene3D" id="3.30.800.10">
    <property type="entry name" value="Phosphatidylinositol Phosphate Kinase II Beta"/>
    <property type="match status" value="1"/>
</dbReference>
<reference evidence="4 5" key="1">
    <citation type="submission" date="2017-03" db="EMBL/GenBank/DDBJ databases">
        <title>Genomes of endolithic fungi from Antarctica.</title>
        <authorList>
            <person name="Coleine C."/>
            <person name="Masonjones S."/>
            <person name="Stajich J.E."/>
        </authorList>
    </citation>
    <scope>NUCLEOTIDE SEQUENCE [LARGE SCALE GENOMIC DNA]</scope>
    <source>
        <strain evidence="4 5">CCFEE 5187</strain>
    </source>
</reference>
<keyword evidence="2" id="KW-0418">Kinase</keyword>
<dbReference type="InterPro" id="IPR000560">
    <property type="entry name" value="His_Pase_clade-2"/>
</dbReference>
<dbReference type="SUPFAM" id="SSF56104">
    <property type="entry name" value="SAICAR synthase-like"/>
    <property type="match status" value="1"/>
</dbReference>
<dbReference type="GO" id="GO:0052742">
    <property type="term" value="F:phosphatidylinositol kinase activity"/>
    <property type="evidence" value="ECO:0007669"/>
    <property type="project" value="InterPro"/>
</dbReference>
<evidence type="ECO:0000256" key="1">
    <source>
        <dbReference type="ARBA" id="ARBA00022801"/>
    </source>
</evidence>
<comment type="caution">
    <text evidence="4">The sequence shown here is derived from an EMBL/GenBank/DDBJ whole genome shotgun (WGS) entry which is preliminary data.</text>
</comment>
<dbReference type="AlphaFoldDB" id="A0A4U0VMA4"/>
<protein>
    <recommendedName>
        <fullName evidence="3">PIPK domain-containing protein</fullName>
    </recommendedName>
</protein>
<dbReference type="PROSITE" id="PS51455">
    <property type="entry name" value="PIPK"/>
    <property type="match status" value="1"/>
</dbReference>
<dbReference type="SUPFAM" id="SSF53254">
    <property type="entry name" value="Phosphoglycerate mutase-like"/>
    <property type="match status" value="1"/>
</dbReference>